<reference evidence="6" key="2">
    <citation type="submission" date="2015-01" db="EMBL/GenBank/DDBJ databases">
        <title>Evolutionary Origins and Diversification of the Mycorrhizal Mutualists.</title>
        <authorList>
            <consortium name="DOE Joint Genome Institute"/>
            <consortium name="Mycorrhizal Genomics Consortium"/>
            <person name="Kohler A."/>
            <person name="Kuo A."/>
            <person name="Nagy L.G."/>
            <person name="Floudas D."/>
            <person name="Copeland A."/>
            <person name="Barry K.W."/>
            <person name="Cichocki N."/>
            <person name="Veneault-Fourrey C."/>
            <person name="LaButti K."/>
            <person name="Lindquist E.A."/>
            <person name="Lipzen A."/>
            <person name="Lundell T."/>
            <person name="Morin E."/>
            <person name="Murat C."/>
            <person name="Riley R."/>
            <person name="Ohm R."/>
            <person name="Sun H."/>
            <person name="Tunlid A."/>
            <person name="Henrissat B."/>
            <person name="Grigoriev I.V."/>
            <person name="Hibbett D.S."/>
            <person name="Martin F."/>
        </authorList>
    </citation>
    <scope>NUCLEOTIDE SEQUENCE [LARGE SCALE GENOMIC DNA]</scope>
    <source>
        <strain evidence="6">Zn</strain>
    </source>
</reference>
<dbReference type="STRING" id="913774.A0A0C3HTA9"/>
<feature type="compositionally biased region" description="Pro residues" evidence="3">
    <location>
        <begin position="1"/>
        <end position="12"/>
    </location>
</feature>
<keyword evidence="2" id="KW-0539">Nucleus</keyword>
<dbReference type="CDD" id="cd12148">
    <property type="entry name" value="fungal_TF_MHR"/>
    <property type="match status" value="1"/>
</dbReference>
<dbReference type="SUPFAM" id="SSF57701">
    <property type="entry name" value="Zn2/Cys6 DNA-binding domain"/>
    <property type="match status" value="1"/>
</dbReference>
<feature type="compositionally biased region" description="Low complexity" evidence="3">
    <location>
        <begin position="151"/>
        <end position="168"/>
    </location>
</feature>
<dbReference type="PANTHER" id="PTHR46910:SF25">
    <property type="entry name" value="ABC-TRANSPORTER-REGULATING TRANSCRIPTION FACTOR"/>
    <property type="match status" value="1"/>
</dbReference>
<feature type="domain" description="Zn(2)-C6 fungal-type" evidence="4">
    <location>
        <begin position="56"/>
        <end position="86"/>
    </location>
</feature>
<keyword evidence="1" id="KW-0479">Metal-binding</keyword>
<feature type="region of interest" description="Disordered" evidence="3">
    <location>
        <begin position="768"/>
        <end position="831"/>
    </location>
</feature>
<evidence type="ECO:0000259" key="4">
    <source>
        <dbReference type="PROSITE" id="PS50048"/>
    </source>
</evidence>
<evidence type="ECO:0000256" key="2">
    <source>
        <dbReference type="ARBA" id="ARBA00023242"/>
    </source>
</evidence>
<dbReference type="PROSITE" id="PS00463">
    <property type="entry name" value="ZN2_CY6_FUNGAL_1"/>
    <property type="match status" value="1"/>
</dbReference>
<feature type="region of interest" description="Disordered" evidence="3">
    <location>
        <begin position="716"/>
        <end position="754"/>
    </location>
</feature>
<dbReference type="GO" id="GO:0000981">
    <property type="term" value="F:DNA-binding transcription factor activity, RNA polymerase II-specific"/>
    <property type="evidence" value="ECO:0007669"/>
    <property type="project" value="InterPro"/>
</dbReference>
<keyword evidence="6" id="KW-1185">Reference proteome</keyword>
<dbReference type="Pfam" id="PF00172">
    <property type="entry name" value="Zn_clus"/>
    <property type="match status" value="1"/>
</dbReference>
<dbReference type="PANTHER" id="PTHR46910">
    <property type="entry name" value="TRANSCRIPTION FACTOR PDR1"/>
    <property type="match status" value="1"/>
</dbReference>
<feature type="region of interest" description="Disordered" evidence="3">
    <location>
        <begin position="140"/>
        <end position="209"/>
    </location>
</feature>
<dbReference type="CDD" id="cd00067">
    <property type="entry name" value="GAL4"/>
    <property type="match status" value="1"/>
</dbReference>
<evidence type="ECO:0000313" key="6">
    <source>
        <dbReference type="Proteomes" id="UP000054321"/>
    </source>
</evidence>
<evidence type="ECO:0000313" key="5">
    <source>
        <dbReference type="EMBL" id="KIN06240.1"/>
    </source>
</evidence>
<evidence type="ECO:0000256" key="3">
    <source>
        <dbReference type="SAM" id="MobiDB-lite"/>
    </source>
</evidence>
<dbReference type="SMART" id="SM00066">
    <property type="entry name" value="GAL4"/>
    <property type="match status" value="1"/>
</dbReference>
<dbReference type="Gene3D" id="4.10.240.10">
    <property type="entry name" value="Zn(2)-C6 fungal-type DNA-binding domain"/>
    <property type="match status" value="1"/>
</dbReference>
<dbReference type="GO" id="GO:0003677">
    <property type="term" value="F:DNA binding"/>
    <property type="evidence" value="ECO:0007669"/>
    <property type="project" value="InterPro"/>
</dbReference>
<dbReference type="EMBL" id="KN832871">
    <property type="protein sequence ID" value="KIN06240.1"/>
    <property type="molecule type" value="Genomic_DNA"/>
</dbReference>
<dbReference type="SMART" id="SM00906">
    <property type="entry name" value="Fungal_trans"/>
    <property type="match status" value="1"/>
</dbReference>
<name>A0A0C3HTA9_OIDMZ</name>
<protein>
    <recommendedName>
        <fullName evidence="4">Zn(2)-C6 fungal-type domain-containing protein</fullName>
    </recommendedName>
</protein>
<feature type="compositionally biased region" description="Polar residues" evidence="3">
    <location>
        <begin position="768"/>
        <end position="782"/>
    </location>
</feature>
<dbReference type="InterPro" id="IPR007219">
    <property type="entry name" value="XnlR_reg_dom"/>
</dbReference>
<feature type="region of interest" description="Disordered" evidence="3">
    <location>
        <begin position="1"/>
        <end position="24"/>
    </location>
</feature>
<accession>A0A0C3HTA9</accession>
<sequence>MPAPPLMNPPPQIFGAYGPDGQPLPADLPDMTDPMFTDGMLLDESNEAKRRRIARACDMCRKKKIKCDGKMPSCTHCINYKTECIFTQVEKKRSPPKGAKYIEGLENRLGRMESLLRLSGLLNEDDNGRTDLGTLEKRLAENKQRSQSHKSASTAASNPTSPSQSSPNEANESTPRSTLAPDSPPSKSGNSEGGKPKNSDEPEKNEEGVEALSDMMCSLVTNNCGETRYIGSSSGFSIFSPKGIQWVNSKTGDTSFQDMISSSAVDDNKWMYWKPEVFGDIFARRVFRQLPPKNEALSLLKDFFENFNCMFPLFHQPTFMHLVDREYSDDPYEGSGWWASLNVALAIAHRLRVMSHLVPAEEDKKAWGYLKNAIGVFTELTMRNTDLLSIQALIGMALFLQGTPNPQPSFFLVAAAIRSSHSIGLHKRGSGFNLNPVEIEQRKRVFWIAYMLDKDICLRSGRPPSQDDDDMNVELPSAEPEDNIGNIPLADGKGKVNLFRLMCEFATIESKVYKQLYSTKASKQSDGELLNTIGELDHQLEEWKDSIPVDFRPEHEIKASHTPLILHVVVLHFAYYNCLTTIHRMSVHHGYWTSRLSNYAIQGLNARPLNPRVFSSAALCVSAARASIHLIKYVPQGDFACVWLILYYPVSALVTLFGNILQNPQDPRARSDVRLMNLVVNFLSMLNADEENGGVKRMLGVCAEFERIAKVVLDKAEKEGPRRKRKHPEEQKTRGPAQSPASSLQTPRMQAGPTPMASVISSVMANTMNSQNGLSPMDSNGSPGSGQWRHDFGNGNDYLTPGGPGGMTPFADLQSFSSGVESTPSSLDPNTFQQPFVPQDLWQMPMTLEWDWANMSGGAYSGFENGLVDDTGLHNNEPL</sequence>
<dbReference type="InterPro" id="IPR050987">
    <property type="entry name" value="AtrR-like"/>
</dbReference>
<dbReference type="PROSITE" id="PS50048">
    <property type="entry name" value="ZN2_CY6_FUNGAL_2"/>
    <property type="match status" value="1"/>
</dbReference>
<dbReference type="InterPro" id="IPR001138">
    <property type="entry name" value="Zn2Cys6_DnaBD"/>
</dbReference>
<feature type="compositionally biased region" description="Basic and acidic residues" evidence="3">
    <location>
        <begin position="194"/>
        <end position="207"/>
    </location>
</feature>
<feature type="compositionally biased region" description="Polar residues" evidence="3">
    <location>
        <begin position="739"/>
        <end position="748"/>
    </location>
</feature>
<gene>
    <name evidence="5" type="ORF">OIDMADRAFT_111796</name>
</gene>
<dbReference type="Proteomes" id="UP000054321">
    <property type="component" value="Unassembled WGS sequence"/>
</dbReference>
<dbReference type="AlphaFoldDB" id="A0A0C3HTA9"/>
<dbReference type="GO" id="GO:0008270">
    <property type="term" value="F:zinc ion binding"/>
    <property type="evidence" value="ECO:0007669"/>
    <property type="project" value="InterPro"/>
</dbReference>
<feature type="compositionally biased region" description="Polar residues" evidence="3">
    <location>
        <begin position="814"/>
        <end position="831"/>
    </location>
</feature>
<evidence type="ECO:0000256" key="1">
    <source>
        <dbReference type="ARBA" id="ARBA00022723"/>
    </source>
</evidence>
<dbReference type="InParanoid" id="A0A0C3HTA9"/>
<dbReference type="InterPro" id="IPR036864">
    <property type="entry name" value="Zn2-C6_fun-type_DNA-bd_sf"/>
</dbReference>
<dbReference type="GO" id="GO:0006351">
    <property type="term" value="P:DNA-templated transcription"/>
    <property type="evidence" value="ECO:0007669"/>
    <property type="project" value="InterPro"/>
</dbReference>
<dbReference type="Pfam" id="PF04082">
    <property type="entry name" value="Fungal_trans"/>
    <property type="match status" value="1"/>
</dbReference>
<organism evidence="5 6">
    <name type="scientific">Oidiodendron maius (strain Zn)</name>
    <dbReference type="NCBI Taxonomy" id="913774"/>
    <lineage>
        <taxon>Eukaryota</taxon>
        <taxon>Fungi</taxon>
        <taxon>Dikarya</taxon>
        <taxon>Ascomycota</taxon>
        <taxon>Pezizomycotina</taxon>
        <taxon>Leotiomycetes</taxon>
        <taxon>Leotiomycetes incertae sedis</taxon>
        <taxon>Myxotrichaceae</taxon>
        <taxon>Oidiodendron</taxon>
    </lineage>
</organism>
<proteinExistence type="predicted"/>
<reference evidence="5 6" key="1">
    <citation type="submission" date="2014-04" db="EMBL/GenBank/DDBJ databases">
        <authorList>
            <consortium name="DOE Joint Genome Institute"/>
            <person name="Kuo A."/>
            <person name="Martino E."/>
            <person name="Perotto S."/>
            <person name="Kohler A."/>
            <person name="Nagy L.G."/>
            <person name="Floudas D."/>
            <person name="Copeland A."/>
            <person name="Barry K.W."/>
            <person name="Cichocki N."/>
            <person name="Veneault-Fourrey C."/>
            <person name="LaButti K."/>
            <person name="Lindquist E.A."/>
            <person name="Lipzen A."/>
            <person name="Lundell T."/>
            <person name="Morin E."/>
            <person name="Murat C."/>
            <person name="Sun H."/>
            <person name="Tunlid A."/>
            <person name="Henrissat B."/>
            <person name="Grigoriev I.V."/>
            <person name="Hibbett D.S."/>
            <person name="Martin F."/>
            <person name="Nordberg H.P."/>
            <person name="Cantor M.N."/>
            <person name="Hua S.X."/>
        </authorList>
    </citation>
    <scope>NUCLEOTIDE SEQUENCE [LARGE SCALE GENOMIC DNA]</scope>
    <source>
        <strain evidence="5 6">Zn</strain>
    </source>
</reference>
<dbReference type="HOGENOM" id="CLU_011099_0_0_1"/>
<dbReference type="OrthoDB" id="2123952at2759"/>